<sequence>MRGFQSTPDIPHAKDPMQRMRLIRALLVASLVAIGTVACGGNDDSPPASSPQQPVSPPQQPSTPDGAPNPTEPAKPDMRCAP</sequence>
<evidence type="ECO:0000313" key="3">
    <source>
        <dbReference type="Proteomes" id="UP000002429"/>
    </source>
</evidence>
<dbReference type="AlphaFoldDB" id="Q1LEE1"/>
<organism evidence="2 3">
    <name type="scientific">Cupriavidus metallidurans (strain ATCC 43123 / DSM 2839 / NBRC 102507 / CH34)</name>
    <name type="common">Ralstonia metallidurans</name>
    <dbReference type="NCBI Taxonomy" id="266264"/>
    <lineage>
        <taxon>Bacteria</taxon>
        <taxon>Pseudomonadati</taxon>
        <taxon>Pseudomonadota</taxon>
        <taxon>Betaproteobacteria</taxon>
        <taxon>Burkholderiales</taxon>
        <taxon>Burkholderiaceae</taxon>
        <taxon>Cupriavidus</taxon>
    </lineage>
</organism>
<evidence type="ECO:0000313" key="2">
    <source>
        <dbReference type="EMBL" id="ABF11485.1"/>
    </source>
</evidence>
<dbReference type="HOGENOM" id="CLU_194587_0_0_4"/>
<protein>
    <submittedName>
        <fullName evidence="2">Uncharacterized protein</fullName>
    </submittedName>
</protein>
<gene>
    <name evidence="2" type="ordered locus">Rmet_4623</name>
</gene>
<proteinExistence type="predicted"/>
<keyword evidence="3" id="KW-1185">Reference proteome</keyword>
<geneLocation type="plasmid" evidence="2 3">
    <name>megaplasmid</name>
</geneLocation>
<feature type="region of interest" description="Disordered" evidence="1">
    <location>
        <begin position="38"/>
        <end position="82"/>
    </location>
</feature>
<evidence type="ECO:0000256" key="1">
    <source>
        <dbReference type="SAM" id="MobiDB-lite"/>
    </source>
</evidence>
<reference evidence="3" key="1">
    <citation type="journal article" date="2010" name="PLoS ONE">
        <title>The complete genome sequence of Cupriavidus metallidurans strain CH34, a master survivalist in harsh and anthropogenic environments.</title>
        <authorList>
            <person name="Janssen P.J."/>
            <person name="Van Houdt R."/>
            <person name="Moors H."/>
            <person name="Monsieurs P."/>
            <person name="Morin N."/>
            <person name="Michaux A."/>
            <person name="Benotmane M.A."/>
            <person name="Leys N."/>
            <person name="Vallaeys T."/>
            <person name="Lapidus A."/>
            <person name="Monchy S."/>
            <person name="Medigue C."/>
            <person name="Taghavi S."/>
            <person name="McCorkle S."/>
            <person name="Dunn J."/>
            <person name="van der Lelie D."/>
            <person name="Mergeay M."/>
        </authorList>
    </citation>
    <scope>NUCLEOTIDE SEQUENCE [LARGE SCALE GENOMIC DNA]</scope>
    <source>
        <strain evidence="3">ATCC 43123 / DSM 2839 / NBRC 102507 / CH34</strain>
    </source>
</reference>
<name>Q1LEE1_CUPMC</name>
<dbReference type="EMBL" id="CP000353">
    <property type="protein sequence ID" value="ABF11485.1"/>
    <property type="molecule type" value="Genomic_DNA"/>
</dbReference>
<accession>Q1LEE1</accession>
<dbReference type="KEGG" id="rme:Rmet_4623"/>
<keyword evidence="2" id="KW-0614">Plasmid</keyword>
<dbReference type="Proteomes" id="UP000002429">
    <property type="component" value="Plasmid megaplasmid"/>
</dbReference>